<dbReference type="InterPro" id="IPR004813">
    <property type="entry name" value="OPT"/>
</dbReference>
<feature type="transmembrane region" description="Helical" evidence="10">
    <location>
        <begin position="111"/>
        <end position="134"/>
    </location>
</feature>
<keyword evidence="3" id="KW-0813">Transport</keyword>
<keyword evidence="5" id="KW-0571">Peptide transport</keyword>
<feature type="transmembrane region" description="Helical" evidence="10">
    <location>
        <begin position="748"/>
        <end position="772"/>
    </location>
</feature>
<name>A0A077RBN8_9BASI</name>
<feature type="transmembrane region" description="Helical" evidence="10">
    <location>
        <begin position="711"/>
        <end position="736"/>
    </location>
</feature>
<evidence type="ECO:0000256" key="6">
    <source>
        <dbReference type="ARBA" id="ARBA00022927"/>
    </source>
</evidence>
<protein>
    <submittedName>
        <fullName evidence="11">Related to OPT1-High-affinity glutathione transporter</fullName>
    </submittedName>
</protein>
<dbReference type="InterPro" id="IPR004648">
    <property type="entry name" value="Oligpept_transpt"/>
</dbReference>
<reference evidence="11" key="1">
    <citation type="journal article" date="2014" name="Genome Biol. Evol.">
        <title>Gene Loss Rather Than Gene Gain Is Associated with a Host Jump from Monocots to Dicots in the Smut Fungus Melanopsichium pennsylvanicum.</title>
        <authorList>
            <person name="Sharma R."/>
            <person name="Mishra B."/>
            <person name="Runge F."/>
            <person name="Thines M."/>
        </authorList>
    </citation>
    <scope>NUCLEOTIDE SEQUENCE</scope>
    <source>
        <strain evidence="11">4</strain>
    </source>
</reference>
<feature type="compositionally biased region" description="Basic and acidic residues" evidence="9">
    <location>
        <begin position="16"/>
        <end position="29"/>
    </location>
</feature>
<evidence type="ECO:0000256" key="2">
    <source>
        <dbReference type="ARBA" id="ARBA00008807"/>
    </source>
</evidence>
<feature type="transmembrane region" description="Helical" evidence="10">
    <location>
        <begin position="332"/>
        <end position="351"/>
    </location>
</feature>
<dbReference type="GO" id="GO:0035673">
    <property type="term" value="F:oligopeptide transmembrane transporter activity"/>
    <property type="evidence" value="ECO:0007669"/>
    <property type="project" value="InterPro"/>
</dbReference>
<evidence type="ECO:0000256" key="8">
    <source>
        <dbReference type="ARBA" id="ARBA00023136"/>
    </source>
</evidence>
<proteinExistence type="inferred from homology"/>
<feature type="transmembrane region" description="Helical" evidence="10">
    <location>
        <begin position="87"/>
        <end position="105"/>
    </location>
</feature>
<feature type="transmembrane region" description="Helical" evidence="10">
    <location>
        <begin position="599"/>
        <end position="622"/>
    </location>
</feature>
<evidence type="ECO:0000256" key="5">
    <source>
        <dbReference type="ARBA" id="ARBA00022856"/>
    </source>
</evidence>
<dbReference type="AlphaFoldDB" id="A0A077RBN8"/>
<organism evidence="11">
    <name type="scientific">Melanopsichium pennsylvanicum 4</name>
    <dbReference type="NCBI Taxonomy" id="1398559"/>
    <lineage>
        <taxon>Eukaryota</taxon>
        <taxon>Fungi</taxon>
        <taxon>Dikarya</taxon>
        <taxon>Basidiomycota</taxon>
        <taxon>Ustilaginomycotina</taxon>
        <taxon>Ustilaginomycetes</taxon>
        <taxon>Ustilaginales</taxon>
        <taxon>Ustilaginaceae</taxon>
        <taxon>Melanopsichium</taxon>
    </lineage>
</organism>
<dbReference type="EMBL" id="HG529627">
    <property type="protein sequence ID" value="CDI54759.1"/>
    <property type="molecule type" value="Genomic_DNA"/>
</dbReference>
<comment type="subcellular location">
    <subcellularLocation>
        <location evidence="1">Membrane</location>
        <topology evidence="1">Multi-pass membrane protein</topology>
    </subcellularLocation>
</comment>
<evidence type="ECO:0000256" key="10">
    <source>
        <dbReference type="SAM" id="Phobius"/>
    </source>
</evidence>
<keyword evidence="4 10" id="KW-0812">Transmembrane</keyword>
<dbReference type="NCBIfam" id="TIGR00728">
    <property type="entry name" value="OPT_sfam"/>
    <property type="match status" value="2"/>
</dbReference>
<dbReference type="Pfam" id="PF03169">
    <property type="entry name" value="OPT"/>
    <property type="match status" value="1"/>
</dbReference>
<evidence type="ECO:0000256" key="4">
    <source>
        <dbReference type="ARBA" id="ARBA00022692"/>
    </source>
</evidence>
<feature type="transmembrane region" description="Helical" evidence="10">
    <location>
        <begin position="521"/>
        <end position="540"/>
    </location>
</feature>
<feature type="transmembrane region" description="Helical" evidence="10">
    <location>
        <begin position="494"/>
        <end position="515"/>
    </location>
</feature>
<evidence type="ECO:0000256" key="3">
    <source>
        <dbReference type="ARBA" id="ARBA00022448"/>
    </source>
</evidence>
<accession>A0A077RBN8</accession>
<feature type="transmembrane region" description="Helical" evidence="10">
    <location>
        <begin position="188"/>
        <end position="208"/>
    </location>
</feature>
<feature type="transmembrane region" description="Helical" evidence="10">
    <location>
        <begin position="671"/>
        <end position="690"/>
    </location>
</feature>
<keyword evidence="7 10" id="KW-1133">Transmembrane helix</keyword>
<keyword evidence="8 10" id="KW-0472">Membrane</keyword>
<dbReference type="GO" id="GO:0015031">
    <property type="term" value="P:protein transport"/>
    <property type="evidence" value="ECO:0007669"/>
    <property type="project" value="UniProtKB-KW"/>
</dbReference>
<comment type="similarity">
    <text evidence="2">Belongs to the oligopeptide OPT transporter family.</text>
</comment>
<feature type="region of interest" description="Disordered" evidence="9">
    <location>
        <begin position="1"/>
        <end position="29"/>
    </location>
</feature>
<evidence type="ECO:0000256" key="9">
    <source>
        <dbReference type="SAM" id="MobiDB-lite"/>
    </source>
</evidence>
<sequence>MDPIDVKPQSPDSETSSDKLKNESTEKDGVEITNIPYVFKSDRADVEFGGKSPDNEDGHIVQNAADIVTRVISLEDDPSLNPWTFRMWFLGLGLAIFGSVLQEIFYFKPQVIYVSLVFLTVLAYALGEVMSAIIPRKGLIGRWLNPHPFNLKEHAAITLMASAGTQSALATEALAAQQLFYGGYPSKAAGIFLVLSSQLIGYTVAGLLRNVLVRPVKLLWPVNLPLTSLLETFHGSKAPDAKQIVKKRMKIFWVIACIIFVWEIFPEYIFTVLEGVSVFCLARQDSMVFTNLFGGASGNEGLGFLSICFDWQYIAGLGSPLWLPLETMVNNLVGYLGCIILFMGMYYGNIFRAQDFPFLSQELFDTTSNGTNAFIYNQTAIMTPEFIIDEKALHAQGLPWITATYLAYLITTNLGLTACFTHMLLWNYDDIKAGWEWASPSNIKKIFADPQWYKFWRSSTTEEEAAWREEMLNDPKCDPHYQLMMRNGYKETPLWWWAALLVASWAIGLACLYVMKATLPWWGFILSTLFTFVFTLFFGAQYGITGFGFNIQPICQMLAGYLFPGRPLANLYFTCYTYNATSMGQVLARDLKLAQYVHLTPLCTFAVQVIGCLVGALMNYIMMLDIVQNQADILKSVQGTNIWSGQNIQQFNTLAIAWSIAKDMFSVGAKYQWVTLSFVLGFGVPLPMYIGNKIWPHRAWSYFNFSIIAWYMGWLFVGINASITMYFVIGFFAQFYLRKYRPTFFNKYNYIVSAALDGGTQTLVFILTFAVFGGSGKARPFPTWAGNPSSSEHNLDYCMVSPIVVE</sequence>
<dbReference type="PANTHER" id="PTHR22601">
    <property type="entry name" value="ISP4 LIKE PROTEIN"/>
    <property type="match status" value="1"/>
</dbReference>
<evidence type="ECO:0000256" key="7">
    <source>
        <dbReference type="ARBA" id="ARBA00022989"/>
    </source>
</evidence>
<evidence type="ECO:0000256" key="1">
    <source>
        <dbReference type="ARBA" id="ARBA00004141"/>
    </source>
</evidence>
<keyword evidence="6" id="KW-0653">Protein transport</keyword>
<feature type="transmembrane region" description="Helical" evidence="10">
    <location>
        <begin position="251"/>
        <end position="269"/>
    </location>
</feature>
<dbReference type="GO" id="GO:0016020">
    <property type="term" value="C:membrane"/>
    <property type="evidence" value="ECO:0007669"/>
    <property type="project" value="UniProtKB-SubCell"/>
</dbReference>
<evidence type="ECO:0000313" key="11">
    <source>
        <dbReference type="EMBL" id="CDI54759.1"/>
    </source>
</evidence>